<gene>
    <name evidence="2" type="ORF">GCM10009001_14990</name>
</gene>
<evidence type="ECO:0000313" key="3">
    <source>
        <dbReference type="Proteomes" id="UP001500866"/>
    </source>
</evidence>
<dbReference type="Proteomes" id="UP001500866">
    <property type="component" value="Unassembled WGS sequence"/>
</dbReference>
<name>A0ABN1FX52_9BACI</name>
<feature type="domain" description="Helicase Helix-turn-helix" evidence="1">
    <location>
        <begin position="256"/>
        <end position="341"/>
    </location>
</feature>
<sequence length="358" mass="41448">MLLDMIIVKCSSQFQNKRSNTAIFHLLKGRKSIQTQQDAFLYGLHRFYGIHKKLSKQAFQQKVNQLCNSGYLQMQEESVIPGAKGTAFLQKMDQYPQLYNLNGMKYINTDTIFCQRLLLLIQTLTNSCHNYFSFIPVVDSPHITGWVKNHYKRIKPKREAVLQIIHKELQQMFERFPGGDAGIFVDCLTGFEHYGMSSYQLAKYHNIERIDVTIVLTAIVHRILWEVEQEQATFPTLSYIMQDLTQNTKLSQSAVRTDRLLRKNYKPAEIAEMRNLKINTIYDHIVEIALYHSNFPIDAYVSNGQHKKIVSAIRTSNSFKLKDIKNEVGDKISYFQIRLVLATHQKKSGDKIDQSGTN</sequence>
<dbReference type="InterPro" id="IPR029491">
    <property type="entry name" value="Helicase_HTH"/>
</dbReference>
<dbReference type="Pfam" id="PF14493">
    <property type="entry name" value="HTH_40"/>
    <property type="match status" value="1"/>
</dbReference>
<dbReference type="RefSeq" id="WP_343811735.1">
    <property type="nucleotide sequence ID" value="NZ_BAAADS010000010.1"/>
</dbReference>
<dbReference type="EMBL" id="BAAADS010000010">
    <property type="protein sequence ID" value="GAA0599675.1"/>
    <property type="molecule type" value="Genomic_DNA"/>
</dbReference>
<protein>
    <submittedName>
        <fullName evidence="2">Helix-turn-helix domain-containing protein</fullName>
    </submittedName>
</protein>
<reference evidence="2 3" key="1">
    <citation type="journal article" date="2019" name="Int. J. Syst. Evol. Microbiol.">
        <title>The Global Catalogue of Microorganisms (GCM) 10K type strain sequencing project: providing services to taxonomists for standard genome sequencing and annotation.</title>
        <authorList>
            <consortium name="The Broad Institute Genomics Platform"/>
            <consortium name="The Broad Institute Genome Sequencing Center for Infectious Disease"/>
            <person name="Wu L."/>
            <person name="Ma J."/>
        </authorList>
    </citation>
    <scope>NUCLEOTIDE SEQUENCE [LARGE SCALE GENOMIC DNA]</scope>
    <source>
        <strain evidence="2 3">JCM 15395</strain>
    </source>
</reference>
<dbReference type="PIRSF" id="PIRSF021350">
    <property type="entry name" value="UCP021350"/>
    <property type="match status" value="1"/>
</dbReference>
<dbReference type="InterPro" id="IPR008308">
    <property type="entry name" value="YpbB-like"/>
</dbReference>
<evidence type="ECO:0000313" key="2">
    <source>
        <dbReference type="EMBL" id="GAA0599675.1"/>
    </source>
</evidence>
<dbReference type="Gene3D" id="1.10.10.1390">
    <property type="entry name" value="ATP-dependent DNA helicase RecQ"/>
    <property type="match status" value="1"/>
</dbReference>
<evidence type="ECO:0000259" key="1">
    <source>
        <dbReference type="Pfam" id="PF14493"/>
    </source>
</evidence>
<comment type="caution">
    <text evidence="2">The sequence shown here is derived from an EMBL/GenBank/DDBJ whole genome shotgun (WGS) entry which is preliminary data.</text>
</comment>
<keyword evidence="3" id="KW-1185">Reference proteome</keyword>
<accession>A0ABN1FX52</accession>
<organism evidence="2 3">
    <name type="scientific">Virgibacillus siamensis</name>
    <dbReference type="NCBI Taxonomy" id="480071"/>
    <lineage>
        <taxon>Bacteria</taxon>
        <taxon>Bacillati</taxon>
        <taxon>Bacillota</taxon>
        <taxon>Bacilli</taxon>
        <taxon>Bacillales</taxon>
        <taxon>Bacillaceae</taxon>
        <taxon>Virgibacillus</taxon>
    </lineage>
</organism>
<proteinExistence type="predicted"/>